<dbReference type="AlphaFoldDB" id="A0AAN9LVS8"/>
<evidence type="ECO:0000313" key="1">
    <source>
        <dbReference type="EMBL" id="KAK7343350.1"/>
    </source>
</evidence>
<comment type="caution">
    <text evidence="1">The sequence shown here is derived from an EMBL/GenBank/DDBJ whole genome shotgun (WGS) entry which is preliminary data.</text>
</comment>
<evidence type="ECO:0000313" key="2">
    <source>
        <dbReference type="Proteomes" id="UP001367508"/>
    </source>
</evidence>
<protein>
    <submittedName>
        <fullName evidence="1">Uncharacterized protein</fullName>
    </submittedName>
</protein>
<sequence>MGTAQIPRHITVLPAHAKGTGGLEATPLSALLNFQHSFALPSGNSIIIILTNAEGRERERERFLACYGTIPSD</sequence>
<reference evidence="1 2" key="1">
    <citation type="submission" date="2024-01" db="EMBL/GenBank/DDBJ databases">
        <title>The genomes of 5 underutilized Papilionoideae crops provide insights into root nodulation and disease resistanc.</title>
        <authorList>
            <person name="Jiang F."/>
        </authorList>
    </citation>
    <scope>NUCLEOTIDE SEQUENCE [LARGE SCALE GENOMIC DNA]</scope>
    <source>
        <strain evidence="1">LVBAO_FW01</strain>
        <tissue evidence="1">Leaves</tissue>
    </source>
</reference>
<name>A0AAN9LVS8_CANGL</name>
<accession>A0AAN9LVS8</accession>
<proteinExistence type="predicted"/>
<dbReference type="EMBL" id="JAYMYQ010000003">
    <property type="protein sequence ID" value="KAK7343350.1"/>
    <property type="molecule type" value="Genomic_DNA"/>
</dbReference>
<organism evidence="1 2">
    <name type="scientific">Canavalia gladiata</name>
    <name type="common">Sword bean</name>
    <name type="synonym">Dolichos gladiatus</name>
    <dbReference type="NCBI Taxonomy" id="3824"/>
    <lineage>
        <taxon>Eukaryota</taxon>
        <taxon>Viridiplantae</taxon>
        <taxon>Streptophyta</taxon>
        <taxon>Embryophyta</taxon>
        <taxon>Tracheophyta</taxon>
        <taxon>Spermatophyta</taxon>
        <taxon>Magnoliopsida</taxon>
        <taxon>eudicotyledons</taxon>
        <taxon>Gunneridae</taxon>
        <taxon>Pentapetalae</taxon>
        <taxon>rosids</taxon>
        <taxon>fabids</taxon>
        <taxon>Fabales</taxon>
        <taxon>Fabaceae</taxon>
        <taxon>Papilionoideae</taxon>
        <taxon>50 kb inversion clade</taxon>
        <taxon>NPAAA clade</taxon>
        <taxon>indigoferoid/millettioid clade</taxon>
        <taxon>Phaseoleae</taxon>
        <taxon>Canavalia</taxon>
    </lineage>
</organism>
<gene>
    <name evidence="1" type="ORF">VNO77_12015</name>
</gene>
<dbReference type="Proteomes" id="UP001367508">
    <property type="component" value="Unassembled WGS sequence"/>
</dbReference>
<keyword evidence="2" id="KW-1185">Reference proteome</keyword>